<evidence type="ECO:0000259" key="4">
    <source>
        <dbReference type="Pfam" id="PF00135"/>
    </source>
</evidence>
<dbReference type="PANTHER" id="PTHR11559">
    <property type="entry name" value="CARBOXYLESTERASE"/>
    <property type="match status" value="1"/>
</dbReference>
<protein>
    <recommendedName>
        <fullName evidence="3">Carboxylic ester hydrolase</fullName>
        <ecNumber evidence="3">3.1.1.-</ecNumber>
    </recommendedName>
</protein>
<evidence type="ECO:0000313" key="6">
    <source>
        <dbReference type="Proteomes" id="UP000675121"/>
    </source>
</evidence>
<keyword evidence="6" id="KW-1185">Reference proteome</keyword>
<evidence type="ECO:0000256" key="3">
    <source>
        <dbReference type="RuleBase" id="RU361235"/>
    </source>
</evidence>
<name>A0A9N8QXF0_9BURK</name>
<reference evidence="5" key="1">
    <citation type="submission" date="2021-02" db="EMBL/GenBank/DDBJ databases">
        <authorList>
            <person name="Vanwijnsberghe S."/>
        </authorList>
    </citation>
    <scope>NUCLEOTIDE SEQUENCE</scope>
    <source>
        <strain evidence="5">R-70211</strain>
    </source>
</reference>
<organism evidence="5 6">
    <name type="scientific">Paraburkholderia domus</name>
    <dbReference type="NCBI Taxonomy" id="2793075"/>
    <lineage>
        <taxon>Bacteria</taxon>
        <taxon>Pseudomonadati</taxon>
        <taxon>Pseudomonadota</taxon>
        <taxon>Betaproteobacteria</taxon>
        <taxon>Burkholderiales</taxon>
        <taxon>Burkholderiaceae</taxon>
        <taxon>Paraburkholderia</taxon>
    </lineage>
</organism>
<dbReference type="Gene3D" id="3.40.50.1820">
    <property type="entry name" value="alpha/beta hydrolase"/>
    <property type="match status" value="1"/>
</dbReference>
<proteinExistence type="inferred from homology"/>
<dbReference type="EC" id="3.1.1.-" evidence="3"/>
<dbReference type="InterPro" id="IPR019826">
    <property type="entry name" value="Carboxylesterase_B_AS"/>
</dbReference>
<sequence length="480" mass="51507">MQHFSSQAAPVVETLSGKVRGHVTDGVGIWLGVPYGAATGELGPFAEVETAPAWEGTLDCGGLPAVFTQPQSRLAEVMGPAIDASPQSDQAFTVNVFAPQDAQGLPVLVFVHGGGFSSGGGTRWYNGSALARNGNMVVVTVNYRLGIWGNLSAPDAPSNNAVRDVLAALRWIAANIKAFGGDADNVTLSGQSAGAVLTRLLTLCTEAKGLFKRAIMLSCPGRLGATADDIGDATHHVMKILGVHNIAALARESSARVLDAVMTATRERAVPGSVTPLFRPYTDGVLLRDWMDDLDTAAGRAHCSEIMVGFTREEFTSFLWQQAEAINDAPDSVLDWYRHAYGADAVVRYRQMASHRTGATPYTQWVDGLSEQIFGLPAVTLASTYAEHGQAFAYRFDLQTRKPHLYAPHCLELPFFFDNLTDWFDAPMLEGFSNDELQPLASRFSAGVASFVRTGNPGLDGWRAFSGTGPFLMSFDKDPA</sequence>
<dbReference type="PROSITE" id="PS00122">
    <property type="entry name" value="CARBOXYLESTERASE_B_1"/>
    <property type="match status" value="1"/>
</dbReference>
<dbReference type="GO" id="GO:0016787">
    <property type="term" value="F:hydrolase activity"/>
    <property type="evidence" value="ECO:0007669"/>
    <property type="project" value="UniProtKB-KW"/>
</dbReference>
<dbReference type="InterPro" id="IPR029058">
    <property type="entry name" value="AB_hydrolase_fold"/>
</dbReference>
<dbReference type="AlphaFoldDB" id="A0A9N8QXF0"/>
<evidence type="ECO:0000256" key="2">
    <source>
        <dbReference type="ARBA" id="ARBA00022801"/>
    </source>
</evidence>
<dbReference type="EMBL" id="CAJNAS010000011">
    <property type="protein sequence ID" value="CAE6914238.1"/>
    <property type="molecule type" value="Genomic_DNA"/>
</dbReference>
<dbReference type="Proteomes" id="UP000675121">
    <property type="component" value="Unassembled WGS sequence"/>
</dbReference>
<dbReference type="SUPFAM" id="SSF53474">
    <property type="entry name" value="alpha/beta-Hydrolases"/>
    <property type="match status" value="1"/>
</dbReference>
<keyword evidence="2 3" id="KW-0378">Hydrolase</keyword>
<comment type="caution">
    <text evidence="5">The sequence shown here is derived from an EMBL/GenBank/DDBJ whole genome shotgun (WGS) entry which is preliminary data.</text>
</comment>
<evidence type="ECO:0000256" key="1">
    <source>
        <dbReference type="ARBA" id="ARBA00005964"/>
    </source>
</evidence>
<gene>
    <name evidence="5" type="primary">pnbA_1</name>
    <name evidence="5" type="ORF">R70211_04104</name>
</gene>
<evidence type="ECO:0000313" key="5">
    <source>
        <dbReference type="EMBL" id="CAE6914238.1"/>
    </source>
</evidence>
<dbReference type="InterPro" id="IPR002018">
    <property type="entry name" value="CarbesteraseB"/>
</dbReference>
<dbReference type="InterPro" id="IPR050309">
    <property type="entry name" value="Type-B_Carboxylest/Lipase"/>
</dbReference>
<feature type="domain" description="Carboxylesterase type B" evidence="4">
    <location>
        <begin position="9"/>
        <end position="477"/>
    </location>
</feature>
<comment type="similarity">
    <text evidence="1 3">Belongs to the type-B carboxylesterase/lipase family.</text>
</comment>
<dbReference type="Pfam" id="PF00135">
    <property type="entry name" value="COesterase"/>
    <property type="match status" value="1"/>
</dbReference>
<dbReference type="RefSeq" id="WP_201074578.1">
    <property type="nucleotide sequence ID" value="NZ_CAJNAS010000011.1"/>
</dbReference>
<accession>A0A9N8QXF0</accession>